<evidence type="ECO:0000259" key="11">
    <source>
        <dbReference type="Pfam" id="PF08492"/>
    </source>
</evidence>
<feature type="domain" description="Signal recognition particle SRP72 subunit RNA-binding" evidence="11">
    <location>
        <begin position="548"/>
        <end position="593"/>
    </location>
</feature>
<keyword evidence="8 9" id="KW-0687">Ribonucleoprotein</keyword>
<dbReference type="Gene3D" id="1.25.40.10">
    <property type="entry name" value="Tetratricopeptide repeat domain"/>
    <property type="match status" value="1"/>
</dbReference>
<organism evidence="12 13">
    <name type="scientific">Salinomyces thailandicus</name>
    <dbReference type="NCBI Taxonomy" id="706561"/>
    <lineage>
        <taxon>Eukaryota</taxon>
        <taxon>Fungi</taxon>
        <taxon>Dikarya</taxon>
        <taxon>Ascomycota</taxon>
        <taxon>Pezizomycotina</taxon>
        <taxon>Dothideomycetes</taxon>
        <taxon>Dothideomycetidae</taxon>
        <taxon>Mycosphaerellales</taxon>
        <taxon>Teratosphaeriaceae</taxon>
        <taxon>Salinomyces</taxon>
    </lineage>
</organism>
<dbReference type="SUPFAM" id="SSF48452">
    <property type="entry name" value="TPR-like"/>
    <property type="match status" value="1"/>
</dbReference>
<dbReference type="PANTHER" id="PTHR14094">
    <property type="entry name" value="SIGNAL RECOGNITION PARTICLE 72"/>
    <property type="match status" value="1"/>
</dbReference>
<keyword evidence="7 9" id="KW-0733">Signal recognition particle</keyword>
<dbReference type="EMBL" id="NAJL01000013">
    <property type="protein sequence ID" value="TKA29843.1"/>
    <property type="molecule type" value="Genomic_DNA"/>
</dbReference>
<dbReference type="InterPro" id="IPR013699">
    <property type="entry name" value="Signal_recog_part_SRP72_RNA-bd"/>
</dbReference>
<evidence type="ECO:0000256" key="4">
    <source>
        <dbReference type="ARBA" id="ARBA00018350"/>
    </source>
</evidence>
<dbReference type="GO" id="GO:0008312">
    <property type="term" value="F:7S RNA binding"/>
    <property type="evidence" value="ECO:0007669"/>
    <property type="project" value="InterPro"/>
</dbReference>
<proteinExistence type="inferred from homology"/>
<dbReference type="PANTHER" id="PTHR14094:SF9">
    <property type="entry name" value="SIGNAL RECOGNITION PARTICLE SUBUNIT SRP72"/>
    <property type="match status" value="1"/>
</dbReference>
<dbReference type="InterPro" id="IPR011990">
    <property type="entry name" value="TPR-like_helical_dom_sf"/>
</dbReference>
<dbReference type="Pfam" id="PF17004">
    <property type="entry name" value="SRP_TPR_like"/>
    <property type="match status" value="1"/>
</dbReference>
<feature type="region of interest" description="Disordered" evidence="10">
    <location>
        <begin position="527"/>
        <end position="649"/>
    </location>
</feature>
<dbReference type="InterPro" id="IPR031545">
    <property type="entry name" value="SRP72_TPR-like"/>
</dbReference>
<dbReference type="GO" id="GO:0005783">
    <property type="term" value="C:endoplasmic reticulum"/>
    <property type="evidence" value="ECO:0007669"/>
    <property type="project" value="UniProtKB-SubCell"/>
</dbReference>
<gene>
    <name evidence="12" type="ORF">B0A50_03207</name>
</gene>
<comment type="subcellular location">
    <subcellularLocation>
        <location evidence="2 9">Cytoplasm</location>
    </subcellularLocation>
    <subcellularLocation>
        <location evidence="1">Endoplasmic reticulum</location>
    </subcellularLocation>
</comment>
<dbReference type="OrthoDB" id="5421607at2759"/>
<protein>
    <recommendedName>
        <fullName evidence="4 9">Signal recognition particle subunit SRP72</fullName>
    </recommendedName>
</protein>
<evidence type="ECO:0000256" key="7">
    <source>
        <dbReference type="ARBA" id="ARBA00023135"/>
    </source>
</evidence>
<sequence>MSIPNLASLLKQTDIEDHDEVLKAAQSALKQAKTDQNAQHVRVVALLKLDRFDDAIRAFEAGGDRLKEQAALEYAYALYKSGDPARAATIARAGDARGHRHVEAQASYRKEDFRRAAELYQQLAVQLEDDAEADLRINGGATDAQLEWAGCGELVQRKKPGREDLDAFETAYNAACSSIARGELGQAEVLLRRTRDLCNSLEDMSEKEKQAELLPITVQQVYVLVRQGRAQEADELVKSIDATSITDASTRHISQVNAIAASASLANPFMAQRLLAKDGEVLGSDQPFDFQISILRENRHAIDLQSMKYGGTADSTAEVISKEQGPSLDRYYNSLSVVNAAAHAHTTAGKEALKQILPLLEKRPTDVGLILTIVQLYVLTGNSASAIALLEGFLNRLEQSGSAGEGDVRFAPGIVGTVVSLYNSLGRRGHSQTELAKAAVHWQESPKARPAGVVHMLKAAGRVLLESPDAQHQRLASEVFSELHQLDKDDRYAAAGLLAASTNEPSQPQTQSLQSVDSLIAGLDVDGLENGGIAQPPRSQETLGNIRKRPAEDTKPKKRKKLPKSRVPAAFDPQKKPDPERWLPLRDRSTYRPKGKKGKARQNLYSQGAAPAVDSESSRPGTPATDVVRGKQQGGGGGGGGKKKKGKKW</sequence>
<feature type="compositionally biased region" description="Basic residues" evidence="10">
    <location>
        <begin position="591"/>
        <end position="600"/>
    </location>
</feature>
<name>A0A4U0U435_9PEZI</name>
<comment type="caution">
    <text evidence="12">The sequence shown here is derived from an EMBL/GenBank/DDBJ whole genome shotgun (WGS) entry which is preliminary data.</text>
</comment>
<evidence type="ECO:0000256" key="1">
    <source>
        <dbReference type="ARBA" id="ARBA00004240"/>
    </source>
</evidence>
<dbReference type="FunFam" id="1.25.40.10:FF:000512">
    <property type="entry name" value="Signal recognition particle subunit SRP72"/>
    <property type="match status" value="1"/>
</dbReference>
<dbReference type="Proteomes" id="UP000308549">
    <property type="component" value="Unassembled WGS sequence"/>
</dbReference>
<keyword evidence="13" id="KW-1185">Reference proteome</keyword>
<evidence type="ECO:0000256" key="5">
    <source>
        <dbReference type="ARBA" id="ARBA00022490"/>
    </source>
</evidence>
<evidence type="ECO:0000256" key="9">
    <source>
        <dbReference type="PIRNR" id="PIRNR038922"/>
    </source>
</evidence>
<keyword evidence="5 9" id="KW-0963">Cytoplasm</keyword>
<dbReference type="GO" id="GO:0005786">
    <property type="term" value="C:signal recognition particle, endoplasmic reticulum targeting"/>
    <property type="evidence" value="ECO:0007669"/>
    <property type="project" value="UniProtKB-UniRule"/>
</dbReference>
<dbReference type="InterPro" id="IPR026270">
    <property type="entry name" value="SRP72"/>
</dbReference>
<evidence type="ECO:0000256" key="3">
    <source>
        <dbReference type="ARBA" id="ARBA00007676"/>
    </source>
</evidence>
<comment type="function">
    <text evidence="9">Component of the signal recognition particle (SRP) complex, a ribonucleoprotein complex that mediates the cotranslational targeting of secretory and membrane proteins to the endoplasmic reticulum (ER).</text>
</comment>
<dbReference type="GO" id="GO:0006614">
    <property type="term" value="P:SRP-dependent cotranslational protein targeting to membrane"/>
    <property type="evidence" value="ECO:0007669"/>
    <property type="project" value="UniProtKB-UniRule"/>
</dbReference>
<feature type="compositionally biased region" description="Basic and acidic residues" evidence="10">
    <location>
        <begin position="573"/>
        <end position="590"/>
    </location>
</feature>
<evidence type="ECO:0000256" key="2">
    <source>
        <dbReference type="ARBA" id="ARBA00004496"/>
    </source>
</evidence>
<dbReference type="PIRSF" id="PIRSF038922">
    <property type="entry name" value="SRP72"/>
    <property type="match status" value="1"/>
</dbReference>
<dbReference type="GO" id="GO:0043022">
    <property type="term" value="F:ribosome binding"/>
    <property type="evidence" value="ECO:0007669"/>
    <property type="project" value="TreeGrafter"/>
</dbReference>
<evidence type="ECO:0000256" key="6">
    <source>
        <dbReference type="ARBA" id="ARBA00022824"/>
    </source>
</evidence>
<evidence type="ECO:0000256" key="10">
    <source>
        <dbReference type="SAM" id="MobiDB-lite"/>
    </source>
</evidence>
<evidence type="ECO:0000256" key="8">
    <source>
        <dbReference type="ARBA" id="ARBA00023274"/>
    </source>
</evidence>
<dbReference type="Pfam" id="PF08492">
    <property type="entry name" value="SRP72"/>
    <property type="match status" value="1"/>
</dbReference>
<accession>A0A4U0U435</accession>
<reference evidence="12 13" key="1">
    <citation type="submission" date="2017-03" db="EMBL/GenBank/DDBJ databases">
        <title>Genomes of endolithic fungi from Antarctica.</title>
        <authorList>
            <person name="Coleine C."/>
            <person name="Masonjones S."/>
            <person name="Stajich J.E."/>
        </authorList>
    </citation>
    <scope>NUCLEOTIDE SEQUENCE [LARGE SCALE GENOMIC DNA]</scope>
    <source>
        <strain evidence="12 13">CCFEE 6315</strain>
    </source>
</reference>
<keyword evidence="6" id="KW-0256">Endoplasmic reticulum</keyword>
<comment type="similarity">
    <text evidence="3 9">Belongs to the SRP72 family.</text>
</comment>
<dbReference type="AlphaFoldDB" id="A0A4U0U435"/>
<evidence type="ECO:0000313" key="12">
    <source>
        <dbReference type="EMBL" id="TKA29843.1"/>
    </source>
</evidence>
<evidence type="ECO:0000313" key="13">
    <source>
        <dbReference type="Proteomes" id="UP000308549"/>
    </source>
</evidence>